<dbReference type="AlphaFoldDB" id="A0AAV4QDJ8"/>
<reference evidence="1 2" key="1">
    <citation type="submission" date="2021-06" db="EMBL/GenBank/DDBJ databases">
        <title>Caerostris extrusa draft genome.</title>
        <authorList>
            <person name="Kono N."/>
            <person name="Arakawa K."/>
        </authorList>
    </citation>
    <scope>NUCLEOTIDE SEQUENCE [LARGE SCALE GENOMIC DNA]</scope>
</reference>
<evidence type="ECO:0000313" key="2">
    <source>
        <dbReference type="Proteomes" id="UP001054945"/>
    </source>
</evidence>
<name>A0AAV4QDJ8_CAEEX</name>
<sequence length="106" mass="12771">MRIPTLYDVCHSQTIVNMRAGLWNQCQENPFTRVPPKLVDKLREFIFSMNFTQLPNREALHFLFSCHRLKKLDLSCFFRTKRCDCQFRILSIERYRCTSANERRHG</sequence>
<protein>
    <submittedName>
        <fullName evidence="1">Uncharacterized protein</fullName>
    </submittedName>
</protein>
<dbReference type="Proteomes" id="UP001054945">
    <property type="component" value="Unassembled WGS sequence"/>
</dbReference>
<comment type="caution">
    <text evidence="1">The sequence shown here is derived from an EMBL/GenBank/DDBJ whole genome shotgun (WGS) entry which is preliminary data.</text>
</comment>
<proteinExistence type="predicted"/>
<dbReference type="EMBL" id="BPLR01005950">
    <property type="protein sequence ID" value="GIY06357.1"/>
    <property type="molecule type" value="Genomic_DNA"/>
</dbReference>
<evidence type="ECO:0000313" key="1">
    <source>
        <dbReference type="EMBL" id="GIY06357.1"/>
    </source>
</evidence>
<keyword evidence="2" id="KW-1185">Reference proteome</keyword>
<organism evidence="1 2">
    <name type="scientific">Caerostris extrusa</name>
    <name type="common">Bark spider</name>
    <name type="synonym">Caerostris bankana</name>
    <dbReference type="NCBI Taxonomy" id="172846"/>
    <lineage>
        <taxon>Eukaryota</taxon>
        <taxon>Metazoa</taxon>
        <taxon>Ecdysozoa</taxon>
        <taxon>Arthropoda</taxon>
        <taxon>Chelicerata</taxon>
        <taxon>Arachnida</taxon>
        <taxon>Araneae</taxon>
        <taxon>Araneomorphae</taxon>
        <taxon>Entelegynae</taxon>
        <taxon>Araneoidea</taxon>
        <taxon>Araneidae</taxon>
        <taxon>Caerostris</taxon>
    </lineage>
</organism>
<gene>
    <name evidence="1" type="ORF">CEXT_603031</name>
</gene>
<accession>A0AAV4QDJ8</accession>